<accession>A0AAV9AF48</accession>
<evidence type="ECO:0000313" key="1">
    <source>
        <dbReference type="EMBL" id="KAK1262850.1"/>
    </source>
</evidence>
<dbReference type="AlphaFoldDB" id="A0AAV9AF48"/>
<comment type="caution">
    <text evidence="1">The sequence shown here is derived from an EMBL/GenBank/DDBJ whole genome shotgun (WGS) entry which is preliminary data.</text>
</comment>
<sequence length="55" mass="6289">MEINHGREQEERCSQLMEHHSTVNGVKPHILKMFSQKVPISKGLFLSTVLTLSIE</sequence>
<keyword evidence="2" id="KW-1185">Reference proteome</keyword>
<dbReference type="Proteomes" id="UP001179952">
    <property type="component" value="Unassembled WGS sequence"/>
</dbReference>
<gene>
    <name evidence="1" type="ORF">QJS04_geneDACA008541</name>
</gene>
<protein>
    <submittedName>
        <fullName evidence="1">Uncharacterized protein</fullName>
    </submittedName>
</protein>
<proteinExistence type="predicted"/>
<organism evidence="1 2">
    <name type="scientific">Acorus gramineus</name>
    <name type="common">Dwarf sweet flag</name>
    <dbReference type="NCBI Taxonomy" id="55184"/>
    <lineage>
        <taxon>Eukaryota</taxon>
        <taxon>Viridiplantae</taxon>
        <taxon>Streptophyta</taxon>
        <taxon>Embryophyta</taxon>
        <taxon>Tracheophyta</taxon>
        <taxon>Spermatophyta</taxon>
        <taxon>Magnoliopsida</taxon>
        <taxon>Liliopsida</taxon>
        <taxon>Acoraceae</taxon>
        <taxon>Acorus</taxon>
    </lineage>
</organism>
<evidence type="ECO:0000313" key="2">
    <source>
        <dbReference type="Proteomes" id="UP001179952"/>
    </source>
</evidence>
<reference evidence="1" key="1">
    <citation type="journal article" date="2023" name="Nat. Commun.">
        <title>Diploid and tetraploid genomes of Acorus and the evolution of monocots.</title>
        <authorList>
            <person name="Ma L."/>
            <person name="Liu K.W."/>
            <person name="Li Z."/>
            <person name="Hsiao Y.Y."/>
            <person name="Qi Y."/>
            <person name="Fu T."/>
            <person name="Tang G.D."/>
            <person name="Zhang D."/>
            <person name="Sun W.H."/>
            <person name="Liu D.K."/>
            <person name="Li Y."/>
            <person name="Chen G.Z."/>
            <person name="Liu X.D."/>
            <person name="Liao X.Y."/>
            <person name="Jiang Y.T."/>
            <person name="Yu X."/>
            <person name="Hao Y."/>
            <person name="Huang J."/>
            <person name="Zhao X.W."/>
            <person name="Ke S."/>
            <person name="Chen Y.Y."/>
            <person name="Wu W.L."/>
            <person name="Hsu J.L."/>
            <person name="Lin Y.F."/>
            <person name="Huang M.D."/>
            <person name="Li C.Y."/>
            <person name="Huang L."/>
            <person name="Wang Z.W."/>
            <person name="Zhao X."/>
            <person name="Zhong W.Y."/>
            <person name="Peng D.H."/>
            <person name="Ahmad S."/>
            <person name="Lan S."/>
            <person name="Zhang J.S."/>
            <person name="Tsai W.C."/>
            <person name="Van de Peer Y."/>
            <person name="Liu Z.J."/>
        </authorList>
    </citation>
    <scope>NUCLEOTIDE SEQUENCE</scope>
    <source>
        <strain evidence="1">SCP</strain>
    </source>
</reference>
<dbReference type="EMBL" id="JAUJYN010000009">
    <property type="protein sequence ID" value="KAK1262850.1"/>
    <property type="molecule type" value="Genomic_DNA"/>
</dbReference>
<name>A0AAV9AF48_ACOGR</name>
<reference evidence="1" key="2">
    <citation type="submission" date="2023-06" db="EMBL/GenBank/DDBJ databases">
        <authorList>
            <person name="Ma L."/>
            <person name="Liu K.-W."/>
            <person name="Li Z."/>
            <person name="Hsiao Y.-Y."/>
            <person name="Qi Y."/>
            <person name="Fu T."/>
            <person name="Tang G."/>
            <person name="Zhang D."/>
            <person name="Sun W.-H."/>
            <person name="Liu D.-K."/>
            <person name="Li Y."/>
            <person name="Chen G.-Z."/>
            <person name="Liu X.-D."/>
            <person name="Liao X.-Y."/>
            <person name="Jiang Y.-T."/>
            <person name="Yu X."/>
            <person name="Hao Y."/>
            <person name="Huang J."/>
            <person name="Zhao X.-W."/>
            <person name="Ke S."/>
            <person name="Chen Y.-Y."/>
            <person name="Wu W.-L."/>
            <person name="Hsu J.-L."/>
            <person name="Lin Y.-F."/>
            <person name="Huang M.-D."/>
            <person name="Li C.-Y."/>
            <person name="Huang L."/>
            <person name="Wang Z.-W."/>
            <person name="Zhao X."/>
            <person name="Zhong W.-Y."/>
            <person name="Peng D.-H."/>
            <person name="Ahmad S."/>
            <person name="Lan S."/>
            <person name="Zhang J.-S."/>
            <person name="Tsai W.-C."/>
            <person name="Van De Peer Y."/>
            <person name="Liu Z.-J."/>
        </authorList>
    </citation>
    <scope>NUCLEOTIDE SEQUENCE</scope>
    <source>
        <strain evidence="1">SCP</strain>
        <tissue evidence="1">Leaves</tissue>
    </source>
</reference>